<evidence type="ECO:0000256" key="1">
    <source>
        <dbReference type="ARBA" id="ARBA00007788"/>
    </source>
</evidence>
<dbReference type="PANTHER" id="PTHR30376">
    <property type="entry name" value="SIGMA FACTOR RPOH HEAT SHOCK RELATED"/>
    <property type="match status" value="1"/>
</dbReference>
<dbReference type="GO" id="GO:0006352">
    <property type="term" value="P:DNA-templated transcription initiation"/>
    <property type="evidence" value="ECO:0007669"/>
    <property type="project" value="InterPro"/>
</dbReference>
<keyword evidence="2" id="KW-0749">Sporulation</keyword>
<dbReference type="AlphaFoldDB" id="A0A9D2S3Z8"/>
<dbReference type="InterPro" id="IPR013325">
    <property type="entry name" value="RNA_pol_sigma_r2"/>
</dbReference>
<dbReference type="InterPro" id="IPR036388">
    <property type="entry name" value="WH-like_DNA-bd_sf"/>
</dbReference>
<dbReference type="GO" id="GO:0016987">
    <property type="term" value="F:sigma factor activity"/>
    <property type="evidence" value="ECO:0007669"/>
    <property type="project" value="UniProtKB-KW"/>
</dbReference>
<evidence type="ECO:0000256" key="6">
    <source>
        <dbReference type="ARBA" id="ARBA00023163"/>
    </source>
</evidence>
<organism evidence="9 10">
    <name type="scientific">Candidatus Gemmiger avicola</name>
    <dbReference type="NCBI Taxonomy" id="2838605"/>
    <lineage>
        <taxon>Bacteria</taxon>
        <taxon>Bacillati</taxon>
        <taxon>Bacillota</taxon>
        <taxon>Clostridia</taxon>
        <taxon>Eubacteriales</taxon>
        <taxon>Gemmiger</taxon>
    </lineage>
</organism>
<feature type="domain" description="HTH cro/C1-type" evidence="8">
    <location>
        <begin position="193"/>
        <end position="214"/>
    </location>
</feature>
<gene>
    <name evidence="9" type="ORF">H9945_08080</name>
</gene>
<keyword evidence="3 7" id="KW-0805">Transcription regulation</keyword>
<dbReference type="GO" id="GO:0003677">
    <property type="term" value="F:DNA binding"/>
    <property type="evidence" value="ECO:0007669"/>
    <property type="project" value="UniProtKB-KW"/>
</dbReference>
<dbReference type="Gene3D" id="1.10.10.10">
    <property type="entry name" value="Winged helix-like DNA-binding domain superfamily/Winged helix DNA-binding domain"/>
    <property type="match status" value="1"/>
</dbReference>
<keyword evidence="4 7" id="KW-0731">Sigma factor</keyword>
<keyword evidence="6 7" id="KW-0804">Transcription</keyword>
<dbReference type="NCBIfam" id="TIGR02937">
    <property type="entry name" value="sigma70-ECF"/>
    <property type="match status" value="1"/>
</dbReference>
<dbReference type="PIRSF" id="PIRSF000770">
    <property type="entry name" value="RNA_pol_sigma-SigE/K"/>
    <property type="match status" value="1"/>
</dbReference>
<dbReference type="InterPro" id="IPR050813">
    <property type="entry name" value="Sigma-70_Factor"/>
</dbReference>
<dbReference type="InterPro" id="IPR000943">
    <property type="entry name" value="RNA_pol_sigma70"/>
</dbReference>
<proteinExistence type="inferred from homology"/>
<protein>
    <recommendedName>
        <fullName evidence="7">RNA polymerase sigma factor</fullName>
    </recommendedName>
</protein>
<dbReference type="InterPro" id="IPR014284">
    <property type="entry name" value="RNA_pol_sigma-70_dom"/>
</dbReference>
<dbReference type="Gene3D" id="1.20.120.1810">
    <property type="match status" value="1"/>
</dbReference>
<dbReference type="Pfam" id="PF04542">
    <property type="entry name" value="Sigma70_r2"/>
    <property type="match status" value="1"/>
</dbReference>
<accession>A0A9D2S3Z8</accession>
<dbReference type="SUPFAM" id="SSF88946">
    <property type="entry name" value="Sigma2 domain of RNA polymerase sigma factors"/>
    <property type="match status" value="1"/>
</dbReference>
<dbReference type="SUPFAM" id="SSF88659">
    <property type="entry name" value="Sigma3 and sigma4 domains of RNA polymerase sigma factors"/>
    <property type="match status" value="1"/>
</dbReference>
<dbReference type="PROSITE" id="PS00715">
    <property type="entry name" value="SIGMA70_1"/>
    <property type="match status" value="1"/>
</dbReference>
<evidence type="ECO:0000256" key="5">
    <source>
        <dbReference type="ARBA" id="ARBA00023125"/>
    </source>
</evidence>
<dbReference type="InterPro" id="IPR007630">
    <property type="entry name" value="RNA_pol_sigma70_r4"/>
</dbReference>
<dbReference type="PROSITE" id="PS00716">
    <property type="entry name" value="SIGMA70_2"/>
    <property type="match status" value="1"/>
</dbReference>
<evidence type="ECO:0000256" key="7">
    <source>
        <dbReference type="RuleBase" id="RU362124"/>
    </source>
</evidence>
<dbReference type="InterPro" id="IPR001387">
    <property type="entry name" value="Cro/C1-type_HTH"/>
</dbReference>
<evidence type="ECO:0000259" key="8">
    <source>
        <dbReference type="PROSITE" id="PS50943"/>
    </source>
</evidence>
<evidence type="ECO:0000256" key="3">
    <source>
        <dbReference type="ARBA" id="ARBA00023015"/>
    </source>
</evidence>
<dbReference type="Proteomes" id="UP000886803">
    <property type="component" value="Unassembled WGS sequence"/>
</dbReference>
<comment type="similarity">
    <text evidence="1 7">Belongs to the sigma-70 factor family.</text>
</comment>
<reference evidence="9" key="1">
    <citation type="journal article" date="2021" name="PeerJ">
        <title>Extensive microbial diversity within the chicken gut microbiome revealed by metagenomics and culture.</title>
        <authorList>
            <person name="Gilroy R."/>
            <person name="Ravi A."/>
            <person name="Getino M."/>
            <person name="Pursley I."/>
            <person name="Horton D.L."/>
            <person name="Alikhan N.F."/>
            <person name="Baker D."/>
            <person name="Gharbi K."/>
            <person name="Hall N."/>
            <person name="Watson M."/>
            <person name="Adriaenssens E.M."/>
            <person name="Foster-Nyarko E."/>
            <person name="Jarju S."/>
            <person name="Secka A."/>
            <person name="Antonio M."/>
            <person name="Oren A."/>
            <person name="Chaudhuri R.R."/>
            <person name="La Ragione R."/>
            <person name="Hildebrand F."/>
            <person name="Pallen M.J."/>
        </authorList>
    </citation>
    <scope>NUCLEOTIDE SEQUENCE</scope>
    <source>
        <strain evidence="9">ChiBcec8-13705</strain>
    </source>
</reference>
<evidence type="ECO:0000313" key="9">
    <source>
        <dbReference type="EMBL" id="HJB42441.1"/>
    </source>
</evidence>
<dbReference type="InterPro" id="IPR007627">
    <property type="entry name" value="RNA_pol_sigma70_r2"/>
</dbReference>
<dbReference type="EMBL" id="DWYG01000136">
    <property type="protein sequence ID" value="HJB42441.1"/>
    <property type="molecule type" value="Genomic_DNA"/>
</dbReference>
<reference evidence="9" key="2">
    <citation type="submission" date="2021-04" db="EMBL/GenBank/DDBJ databases">
        <authorList>
            <person name="Gilroy R."/>
        </authorList>
    </citation>
    <scope>NUCLEOTIDE SEQUENCE</scope>
    <source>
        <strain evidence="9">ChiBcec8-13705</strain>
    </source>
</reference>
<keyword evidence="5 7" id="KW-0238">DNA-binding</keyword>
<name>A0A9D2S3Z8_9FIRM</name>
<dbReference type="Pfam" id="PF04545">
    <property type="entry name" value="Sigma70_r4"/>
    <property type="match status" value="1"/>
</dbReference>
<evidence type="ECO:0000256" key="2">
    <source>
        <dbReference type="ARBA" id="ARBA00022969"/>
    </source>
</evidence>
<dbReference type="PRINTS" id="PR00046">
    <property type="entry name" value="SIGMA70FCT"/>
</dbReference>
<dbReference type="InterPro" id="IPR013324">
    <property type="entry name" value="RNA_pol_sigma_r3/r4-like"/>
</dbReference>
<comment type="function">
    <text evidence="7">Sigma factors are initiation factors that promote the attachment of RNA polymerase to specific initiation sites and are then released.</text>
</comment>
<dbReference type="PANTHER" id="PTHR30376:SF3">
    <property type="entry name" value="RNA POLYMERASE SIGMA FACTOR RPOH"/>
    <property type="match status" value="1"/>
</dbReference>
<dbReference type="GO" id="GO:0030435">
    <property type="term" value="P:sporulation resulting in formation of a cellular spore"/>
    <property type="evidence" value="ECO:0007669"/>
    <property type="project" value="UniProtKB-KW"/>
</dbReference>
<dbReference type="PROSITE" id="PS50943">
    <property type="entry name" value="HTH_CROC1"/>
    <property type="match status" value="1"/>
</dbReference>
<evidence type="ECO:0000256" key="4">
    <source>
        <dbReference type="ARBA" id="ARBA00023082"/>
    </source>
</evidence>
<sequence length="227" mass="24914">MFGILAVFVQAAAGQIAYLALRLESGSFPRPLHPAEEQAAFAALQNGDAAARDRLISHNLRLVAHVVKKYYAVGGSDDLISIGTIGLIKAVDTYNPARRVRFASYASQCIENEIRMHLRRIRREGTTTSLQEPIEAGDGGLTVADVLPDDFVMEEHCEQTDAARRLRALVAALPARDRELLALRYGLDGRAPMTQRQVAARFGISRSYISRLEKRALASLADSLRQG</sequence>
<comment type="caution">
    <text evidence="9">The sequence shown here is derived from an EMBL/GenBank/DDBJ whole genome shotgun (WGS) entry which is preliminary data.</text>
</comment>
<dbReference type="CDD" id="cd06171">
    <property type="entry name" value="Sigma70_r4"/>
    <property type="match status" value="1"/>
</dbReference>
<evidence type="ECO:0000313" key="10">
    <source>
        <dbReference type="Proteomes" id="UP000886803"/>
    </source>
</evidence>